<keyword evidence="2" id="KW-1133">Transmembrane helix</keyword>
<dbReference type="Proteomes" id="UP000494117">
    <property type="component" value="Unassembled WGS sequence"/>
</dbReference>
<dbReference type="PANTHER" id="PTHR30441">
    <property type="entry name" value="DUF748 DOMAIN-CONTAINING PROTEIN"/>
    <property type="match status" value="1"/>
</dbReference>
<feature type="compositionally biased region" description="Low complexity" evidence="1">
    <location>
        <begin position="510"/>
        <end position="521"/>
    </location>
</feature>
<keyword evidence="2" id="KW-0472">Membrane</keyword>
<dbReference type="AlphaFoldDB" id="A0A6S7D3J4"/>
<accession>A0A6S7D3J4</accession>
<feature type="domain" description="AsmA" evidence="3">
    <location>
        <begin position="1"/>
        <end position="729"/>
    </location>
</feature>
<evidence type="ECO:0000313" key="5">
    <source>
        <dbReference type="Proteomes" id="UP000494117"/>
    </source>
</evidence>
<dbReference type="Pfam" id="PF05170">
    <property type="entry name" value="AsmA"/>
    <property type="match status" value="1"/>
</dbReference>
<reference evidence="4 5" key="1">
    <citation type="submission" date="2020-04" db="EMBL/GenBank/DDBJ databases">
        <authorList>
            <person name="De Canck E."/>
        </authorList>
    </citation>
    <scope>NUCLEOTIDE SEQUENCE [LARGE SCALE GENOMIC DNA]</scope>
    <source>
        <strain evidence="4 5">LMG 26858</strain>
    </source>
</reference>
<evidence type="ECO:0000313" key="4">
    <source>
        <dbReference type="EMBL" id="CAB3865091.1"/>
    </source>
</evidence>
<dbReference type="GO" id="GO:0005886">
    <property type="term" value="C:plasma membrane"/>
    <property type="evidence" value="ECO:0007669"/>
    <property type="project" value="TreeGrafter"/>
</dbReference>
<keyword evidence="5" id="KW-1185">Reference proteome</keyword>
<proteinExistence type="predicted"/>
<name>A0A6S7D3J4_9BURK</name>
<dbReference type="RefSeq" id="WP_175207305.1">
    <property type="nucleotide sequence ID" value="NZ_CADILG010000015.1"/>
</dbReference>
<dbReference type="GO" id="GO:0090313">
    <property type="term" value="P:regulation of protein targeting to membrane"/>
    <property type="evidence" value="ECO:0007669"/>
    <property type="project" value="TreeGrafter"/>
</dbReference>
<dbReference type="InterPro" id="IPR052894">
    <property type="entry name" value="AsmA-related"/>
</dbReference>
<feature type="compositionally biased region" description="Pro residues" evidence="1">
    <location>
        <begin position="533"/>
        <end position="543"/>
    </location>
</feature>
<feature type="transmembrane region" description="Helical" evidence="2">
    <location>
        <begin position="7"/>
        <end position="30"/>
    </location>
</feature>
<sequence>MKTWFKRILIGLVVLVVVAVVGLAIFLLTFDPNAYKYKLEELVQQRYHRTLTIDGEIELSLFPRIGLSVQGVSLSEPNSTETFASIDSTRLAVAVWPLLSNSFVVDHVAISGLKARVVRDKQGMFNFSNLVGGTSPITAAPENPAEALAGAAQTAVQAIANGNLPQSRNNMQIDIAGLDLKDGQVQLQDAISGMAVAVTKINANTGRVTFNQPFDVRLTARVEGGDPRVDANLTGQALLTLDPSAKRYAAQKLDLRMDGKLPGAEAKSLAVRGNLAFNGQKSALDVAGLEVVFQGDVTDPSARATNVEASVAMPKLSIDPHKSQLQIEKLAIRAKGGVADGPFEFAVDAPALNISPASATGEALTGRVRISGLDASFGLNGISGNAGELDIKEAKLDSTSKKGERIVKLNFASPLSLNLLQRSGGLSGLRGDVNITDPGLPKGSLQIPVIGSVTADLRKDQATSKINAVLEGGKFDLSADINKLSESPQVNFALAVDTLDLDKLVPPVAAAPAAQPAPKQPAEAKKEDGKPAQPAPAPAPAPAKPADDTIDLSALIGPSVNGTIKIGKLVVRGLKADDVGAAVKLDKGKLDISSLTAGLYGGKLAGALSVDAAQGNQLATKMSLAGIAIEPFLMDLARQNVLSGTGSLALDLKTAGANAYAMKSGLGGTLQLRLRDGAVKGINLTQTLRELKAAFQPDSQNETVAADTSKQTEFSEMDADLAFTKGVAAVKRLNVVSPLLRVTQGDPATIDFVKNELDLVARARVVNPAADPAGQELIDLKDVTIPVHVKGPFDKPTYTLLWKDAIGGILKRSLENKLRDAVTGKGKGGAAVDKALKGLLGK</sequence>
<dbReference type="InterPro" id="IPR007844">
    <property type="entry name" value="AsmA"/>
</dbReference>
<evidence type="ECO:0000256" key="1">
    <source>
        <dbReference type="SAM" id="MobiDB-lite"/>
    </source>
</evidence>
<evidence type="ECO:0000256" key="2">
    <source>
        <dbReference type="SAM" id="Phobius"/>
    </source>
</evidence>
<keyword evidence="2" id="KW-0812">Transmembrane</keyword>
<feature type="region of interest" description="Disordered" evidence="1">
    <location>
        <begin position="510"/>
        <end position="546"/>
    </location>
</feature>
<dbReference type="PANTHER" id="PTHR30441:SF4">
    <property type="entry name" value="PROTEIN ASMA"/>
    <property type="match status" value="1"/>
</dbReference>
<dbReference type="EMBL" id="CADILG010000015">
    <property type="protein sequence ID" value="CAB3865091.1"/>
    <property type="molecule type" value="Genomic_DNA"/>
</dbReference>
<organism evidence="4 5">
    <name type="scientific">Achromobacter anxifer</name>
    <dbReference type="NCBI Taxonomy" id="1287737"/>
    <lineage>
        <taxon>Bacteria</taxon>
        <taxon>Pseudomonadati</taxon>
        <taxon>Pseudomonadota</taxon>
        <taxon>Betaproteobacteria</taxon>
        <taxon>Burkholderiales</taxon>
        <taxon>Alcaligenaceae</taxon>
        <taxon>Achromobacter</taxon>
    </lineage>
</organism>
<evidence type="ECO:0000259" key="3">
    <source>
        <dbReference type="Pfam" id="PF05170"/>
    </source>
</evidence>
<gene>
    <name evidence="4" type="ORF">LMG26858_02425</name>
</gene>
<protein>
    <recommendedName>
        <fullName evidence="3">AsmA domain-containing protein</fullName>
    </recommendedName>
</protein>